<dbReference type="Proteomes" id="UP000664859">
    <property type="component" value="Unassembled WGS sequence"/>
</dbReference>
<reference evidence="2" key="1">
    <citation type="submission" date="2021-02" db="EMBL/GenBank/DDBJ databases">
        <title>First Annotated Genome of the Yellow-green Alga Tribonema minus.</title>
        <authorList>
            <person name="Mahan K.M."/>
        </authorList>
    </citation>
    <scope>NUCLEOTIDE SEQUENCE</scope>
    <source>
        <strain evidence="2">UTEX B ZZ1240</strain>
    </source>
</reference>
<feature type="region of interest" description="Disordered" evidence="1">
    <location>
        <begin position="667"/>
        <end position="780"/>
    </location>
</feature>
<gene>
    <name evidence="2" type="ORF">JKP88DRAFT_291991</name>
</gene>
<dbReference type="EMBL" id="JAFCMP010000001">
    <property type="protein sequence ID" value="KAG5193146.1"/>
    <property type="molecule type" value="Genomic_DNA"/>
</dbReference>
<organism evidence="2 3">
    <name type="scientific">Tribonema minus</name>
    <dbReference type="NCBI Taxonomy" id="303371"/>
    <lineage>
        <taxon>Eukaryota</taxon>
        <taxon>Sar</taxon>
        <taxon>Stramenopiles</taxon>
        <taxon>Ochrophyta</taxon>
        <taxon>PX clade</taxon>
        <taxon>Xanthophyceae</taxon>
        <taxon>Tribonematales</taxon>
        <taxon>Tribonemataceae</taxon>
        <taxon>Tribonema</taxon>
    </lineage>
</organism>
<comment type="caution">
    <text evidence="2">The sequence shown here is derived from an EMBL/GenBank/DDBJ whole genome shotgun (WGS) entry which is preliminary data.</text>
</comment>
<feature type="compositionally biased region" description="Low complexity" evidence="1">
    <location>
        <begin position="349"/>
        <end position="359"/>
    </location>
</feature>
<feature type="compositionally biased region" description="Gly residues" evidence="1">
    <location>
        <begin position="960"/>
        <end position="969"/>
    </location>
</feature>
<name>A0A835ZG48_9STRA</name>
<feature type="region of interest" description="Disordered" evidence="1">
    <location>
        <begin position="911"/>
        <end position="987"/>
    </location>
</feature>
<proteinExistence type="predicted"/>
<feature type="compositionally biased region" description="Low complexity" evidence="1">
    <location>
        <begin position="758"/>
        <end position="768"/>
    </location>
</feature>
<keyword evidence="3" id="KW-1185">Reference proteome</keyword>
<feature type="compositionally biased region" description="Low complexity" evidence="1">
    <location>
        <begin position="589"/>
        <end position="606"/>
    </location>
</feature>
<feature type="compositionally biased region" description="Low complexity" evidence="1">
    <location>
        <begin position="447"/>
        <end position="462"/>
    </location>
</feature>
<feature type="compositionally biased region" description="Polar residues" evidence="1">
    <location>
        <begin position="545"/>
        <end position="561"/>
    </location>
</feature>
<accession>A0A835ZG48</accession>
<feature type="compositionally biased region" description="Polar residues" evidence="1">
    <location>
        <begin position="302"/>
        <end position="316"/>
    </location>
</feature>
<feature type="compositionally biased region" description="Low complexity" evidence="1">
    <location>
        <begin position="710"/>
        <end position="723"/>
    </location>
</feature>
<sequence>MAFLNEPMYSTTASFDGLSWQLAVKRAIGVEEQTAGCKLCGKSPGGTLHARLCQAPRVKAHDTIVHNSVKRATQRLLRQYLKTGLVDEDYTPFLGSAGPPGSRRMDIVLPADAFPVTGYDDPTRHLPLMVDVTCFEAQVASRAAKTAADPERCCRDQEAAKTTHYSGHYDQNCYKLATLAIGSFGSIGEQGRKLLEAVATEHASRMSVPGGARPKALKGIALARLRSALSAALDMAYSGRPLICAVISGIAGTSAPEGVTIGGLAPSAPPFVAEEAPVRGVHSLRQDAGASAATAAAGSGGVNTRSGLSHSQQQSQRVKHSRTGSHTSSSGDSSVANSCTPSPARPPVAQQQQQQQQAANSTLRQRSYRQDAVTRMRRSVAMLTRGLHSKGSGKAGTFREAIAAEGWLRPRGPAISAASNPGGSAATAPEVPPSTETASCSSREGVPAAAPAAPQKPPASALMAARAAGDHALATESGAAAPGRKSNIAPSMFTSMPVLDANALAASAVHEDVDEEDVDDASQVYDLDRYFLSRSTPRRPKAEEQQQCWSPALTDRQQPQHRASPAREAMELCSGSPEVRHAPRRSSKSPHPSKGAGAAATAAAVAEQCGGGSAGGAPAPSALYYCGGSGSAAQRDGGAHAMGLSASEVVAARSQLGTLVQRQRSARNLTGGAGGGGCSSGSAVASQDAAGSSTRRRSTAANASGGGGAAYSASVSSARPGSSSGRGGRLSSSGGGSSSAACSTPVAGSRHSNSGSYAAGAGVTTGADARSRMGSVPETAPLLNLNGSGYGSLAQQQQQQYGSSSRCGSCRGAGCAACAAGGDAYLGEAASAAAARRFRAVVDPEMRALAEAIQRQREESGFAAGEDAAARDARAAARRARRVVGANPPDKMFRSALQPALVRRRSYGGGGGAFGGGGGTSGGYDGDASEWSPRSSRCSQAGSALFGPPSPPTPMSPWRSGGGGGGGCSSGSSSVASSVRCSRPTPVPAARLTLEKSLSFGMASMAVATPPSAPGGAALADQLYSPHSAFTPRSGSVYSNASTRTR</sequence>
<protein>
    <submittedName>
        <fullName evidence="2">Uncharacterized protein</fullName>
    </submittedName>
</protein>
<feature type="compositionally biased region" description="Polar residues" evidence="1">
    <location>
        <begin position="932"/>
        <end position="942"/>
    </location>
</feature>
<feature type="compositionally biased region" description="Low complexity" evidence="1">
    <location>
        <begin position="324"/>
        <end position="334"/>
    </location>
</feature>
<feature type="region of interest" description="Disordered" evidence="1">
    <location>
        <begin position="289"/>
        <end position="371"/>
    </location>
</feature>
<feature type="compositionally biased region" description="Gly residues" evidence="1">
    <location>
        <begin position="911"/>
        <end position="925"/>
    </location>
</feature>
<evidence type="ECO:0000256" key="1">
    <source>
        <dbReference type="SAM" id="MobiDB-lite"/>
    </source>
</evidence>
<feature type="region of interest" description="Disordered" evidence="1">
    <location>
        <begin position="413"/>
        <end position="462"/>
    </location>
</feature>
<feature type="compositionally biased region" description="Low complexity" evidence="1">
    <location>
        <begin position="680"/>
        <end position="703"/>
    </location>
</feature>
<feature type="compositionally biased region" description="Low complexity" evidence="1">
    <location>
        <begin position="970"/>
        <end position="982"/>
    </location>
</feature>
<feature type="compositionally biased region" description="Gly residues" evidence="1">
    <location>
        <begin position="724"/>
        <end position="737"/>
    </location>
</feature>
<evidence type="ECO:0000313" key="2">
    <source>
        <dbReference type="EMBL" id="KAG5193146.1"/>
    </source>
</evidence>
<dbReference type="AlphaFoldDB" id="A0A835ZG48"/>
<evidence type="ECO:0000313" key="3">
    <source>
        <dbReference type="Proteomes" id="UP000664859"/>
    </source>
</evidence>
<feature type="region of interest" description="Disordered" evidence="1">
    <location>
        <begin position="536"/>
        <end position="615"/>
    </location>
</feature>